<sequence>MTTPLRPASFKGIPFRVKETDMEVGRRTVLHEYAYRDIPYAEDLGRAARGFTVQAFFFGETGPDDADALIDALESPGAGLLVHPWRGSIMVILQPQSKARVRYPQAVGGMITIDIPFIESGDNVEPNAGDDTDAQLESAADDAQAEADSDFETSWLDDIAGYADEAAKAVEDICTCLESYFDAYDAAMAKVDRIIHDVQRIINAPLSVISRIQSRIQTLVGKLDNPFSGISTGASCSRARC</sequence>
<evidence type="ECO:0000313" key="3">
    <source>
        <dbReference type="Proteomes" id="UP000446658"/>
    </source>
</evidence>
<reference evidence="2 3" key="1">
    <citation type="submission" date="2019-11" db="EMBL/GenBank/DDBJ databases">
        <title>Draft genome sequence of Paludibacterium sp. dN18-1.</title>
        <authorList>
            <person name="Im W.-T."/>
        </authorList>
    </citation>
    <scope>NUCLEOTIDE SEQUENCE [LARGE SCALE GENOMIC DNA]</scope>
    <source>
        <strain evidence="3">dN 18-1</strain>
    </source>
</reference>
<keyword evidence="3" id="KW-1185">Reference proteome</keyword>
<dbReference type="RefSeq" id="WP_230368824.1">
    <property type="nucleotide sequence ID" value="NZ_WLYX01000001.1"/>
</dbReference>
<gene>
    <name evidence="2" type="ORF">GKE73_01260</name>
</gene>
<name>A0A844G7Y6_9NEIS</name>
<evidence type="ECO:0000259" key="1">
    <source>
        <dbReference type="Pfam" id="PF07157"/>
    </source>
</evidence>
<dbReference type="InterPro" id="IPR009826">
    <property type="entry name" value="DNA_circ_N"/>
</dbReference>
<proteinExistence type="predicted"/>
<dbReference type="EMBL" id="WLYX01000001">
    <property type="protein sequence ID" value="MTD32413.1"/>
    <property type="molecule type" value="Genomic_DNA"/>
</dbReference>
<organism evidence="2 3">
    <name type="scientific">Paludibacterium denitrificans</name>
    <dbReference type="NCBI Taxonomy" id="2675226"/>
    <lineage>
        <taxon>Bacteria</taxon>
        <taxon>Pseudomonadati</taxon>
        <taxon>Pseudomonadota</taxon>
        <taxon>Betaproteobacteria</taxon>
        <taxon>Neisseriales</taxon>
        <taxon>Chromobacteriaceae</taxon>
        <taxon>Paludibacterium</taxon>
    </lineage>
</organism>
<feature type="domain" description="DNA circulation N-terminal" evidence="1">
    <location>
        <begin position="5"/>
        <end position="90"/>
    </location>
</feature>
<accession>A0A844G7Y6</accession>
<dbReference type="AlphaFoldDB" id="A0A844G7Y6"/>
<dbReference type="Pfam" id="PF07157">
    <property type="entry name" value="DNA_circ_N"/>
    <property type="match status" value="1"/>
</dbReference>
<dbReference type="Proteomes" id="UP000446658">
    <property type="component" value="Unassembled WGS sequence"/>
</dbReference>
<protein>
    <recommendedName>
        <fullName evidence="1">DNA circulation N-terminal domain-containing protein</fullName>
    </recommendedName>
</protein>
<evidence type="ECO:0000313" key="2">
    <source>
        <dbReference type="EMBL" id="MTD32413.1"/>
    </source>
</evidence>
<comment type="caution">
    <text evidence="2">The sequence shown here is derived from an EMBL/GenBank/DDBJ whole genome shotgun (WGS) entry which is preliminary data.</text>
</comment>